<keyword evidence="1" id="KW-0812">Transmembrane</keyword>
<keyword evidence="1" id="KW-0472">Membrane</keyword>
<evidence type="ECO:0000256" key="1">
    <source>
        <dbReference type="SAM" id="Phobius"/>
    </source>
</evidence>
<dbReference type="Proteomes" id="UP001632037">
    <property type="component" value="Unassembled WGS sequence"/>
</dbReference>
<name>A0ABD3FSS4_9STRA</name>
<sequence length="96" mass="10747">MTFLPSAKYHSEMAGITTENVGSKVLFLIGFGLLQVFSFVLLLGLVKKNCGMKAWYQLAFVLDTQMSLAQGKLVAWTVITICFRVVHFGVDFTFNF</sequence>
<dbReference type="AlphaFoldDB" id="A0ABD3FSS4"/>
<feature type="transmembrane region" description="Helical" evidence="1">
    <location>
        <begin position="73"/>
        <end position="90"/>
    </location>
</feature>
<comment type="caution">
    <text evidence="2">The sequence shown here is derived from an EMBL/GenBank/DDBJ whole genome shotgun (WGS) entry which is preliminary data.</text>
</comment>
<accession>A0ABD3FSS4</accession>
<proteinExistence type="predicted"/>
<keyword evidence="3" id="KW-1185">Reference proteome</keyword>
<feature type="transmembrane region" description="Helical" evidence="1">
    <location>
        <begin position="25"/>
        <end position="46"/>
    </location>
</feature>
<protein>
    <submittedName>
        <fullName evidence="2">Uncharacterized protein</fullName>
    </submittedName>
</protein>
<reference evidence="2 3" key="1">
    <citation type="submission" date="2024-09" db="EMBL/GenBank/DDBJ databases">
        <title>Genome sequencing and assembly of Phytophthora oleae, isolate VK10A, causative agent of rot of olive drupes.</title>
        <authorList>
            <person name="Conti Taguali S."/>
            <person name="Riolo M."/>
            <person name="La Spada F."/>
            <person name="Cacciola S.O."/>
            <person name="Dionisio G."/>
        </authorList>
    </citation>
    <scope>NUCLEOTIDE SEQUENCE [LARGE SCALE GENOMIC DNA]</scope>
    <source>
        <strain evidence="2 3">VK10A</strain>
    </source>
</reference>
<evidence type="ECO:0000313" key="2">
    <source>
        <dbReference type="EMBL" id="KAL3668780.1"/>
    </source>
</evidence>
<evidence type="ECO:0000313" key="3">
    <source>
        <dbReference type="Proteomes" id="UP001632037"/>
    </source>
</evidence>
<keyword evidence="1" id="KW-1133">Transmembrane helix</keyword>
<dbReference type="EMBL" id="JBIMZQ010000010">
    <property type="protein sequence ID" value="KAL3668780.1"/>
    <property type="molecule type" value="Genomic_DNA"/>
</dbReference>
<organism evidence="2 3">
    <name type="scientific">Phytophthora oleae</name>
    <dbReference type="NCBI Taxonomy" id="2107226"/>
    <lineage>
        <taxon>Eukaryota</taxon>
        <taxon>Sar</taxon>
        <taxon>Stramenopiles</taxon>
        <taxon>Oomycota</taxon>
        <taxon>Peronosporomycetes</taxon>
        <taxon>Peronosporales</taxon>
        <taxon>Peronosporaceae</taxon>
        <taxon>Phytophthora</taxon>
    </lineage>
</organism>
<gene>
    <name evidence="2" type="ORF">V7S43_006074</name>
</gene>